<gene>
    <name evidence="8" type="ORF">DSTB1V02_LOCUS4665</name>
</gene>
<feature type="binding site" evidence="6">
    <location>
        <position position="117"/>
    </location>
    <ligand>
        <name>Zn(2+)</name>
        <dbReference type="ChEBI" id="CHEBI:29105"/>
    </ligand>
</feature>
<keyword evidence="3 7" id="KW-0812">Transmembrane</keyword>
<feature type="transmembrane region" description="Helical" evidence="7">
    <location>
        <begin position="164"/>
        <end position="188"/>
    </location>
</feature>
<dbReference type="EMBL" id="LR900226">
    <property type="protein sequence ID" value="CAD7244778.1"/>
    <property type="molecule type" value="Genomic_DNA"/>
</dbReference>
<dbReference type="PANTHER" id="PTHR20855:SF143">
    <property type="entry name" value="MEMBRANE PROGESTIN RECEPTOR EPSILON"/>
    <property type="match status" value="1"/>
</dbReference>
<evidence type="ECO:0000313" key="9">
    <source>
        <dbReference type="Proteomes" id="UP000677054"/>
    </source>
</evidence>
<dbReference type="GO" id="GO:0016020">
    <property type="term" value="C:membrane"/>
    <property type="evidence" value="ECO:0007669"/>
    <property type="project" value="UniProtKB-SubCell"/>
</dbReference>
<accession>A0A7R9A1I8</accession>
<evidence type="ECO:0000256" key="5">
    <source>
        <dbReference type="ARBA" id="ARBA00023136"/>
    </source>
</evidence>
<comment type="subcellular location">
    <subcellularLocation>
        <location evidence="1">Membrane</location>
        <topology evidence="1">Multi-pass membrane protein</topology>
    </subcellularLocation>
</comment>
<evidence type="ECO:0000256" key="1">
    <source>
        <dbReference type="ARBA" id="ARBA00004141"/>
    </source>
</evidence>
<keyword evidence="4 7" id="KW-1133">Transmembrane helix</keyword>
<dbReference type="GO" id="GO:0046872">
    <property type="term" value="F:metal ion binding"/>
    <property type="evidence" value="ECO:0007669"/>
    <property type="project" value="UniProtKB-KW"/>
</dbReference>
<feature type="transmembrane region" description="Helical" evidence="7">
    <location>
        <begin position="200"/>
        <end position="220"/>
    </location>
</feature>
<dbReference type="OrthoDB" id="529367at2759"/>
<keyword evidence="6" id="KW-0862">Zinc</keyword>
<keyword evidence="6" id="KW-0479">Metal-binding</keyword>
<feature type="transmembrane region" description="Helical" evidence="7">
    <location>
        <begin position="307"/>
        <end position="331"/>
    </location>
</feature>
<dbReference type="EMBL" id="CAJPEV010000709">
    <property type="protein sequence ID" value="CAG0887805.1"/>
    <property type="molecule type" value="Genomic_DNA"/>
</dbReference>
<evidence type="ECO:0008006" key="10">
    <source>
        <dbReference type="Google" id="ProtNLM"/>
    </source>
</evidence>
<dbReference type="Pfam" id="PF03006">
    <property type="entry name" value="HlyIII"/>
    <property type="match status" value="1"/>
</dbReference>
<name>A0A7R9A1I8_9CRUS</name>
<protein>
    <recommendedName>
        <fullName evidence="10">Membrane progestin receptor gamma</fullName>
    </recommendedName>
</protein>
<feature type="transmembrane region" description="Helical" evidence="7">
    <location>
        <begin position="99"/>
        <end position="119"/>
    </location>
</feature>
<keyword evidence="9" id="KW-1185">Reference proteome</keyword>
<dbReference type="Proteomes" id="UP000677054">
    <property type="component" value="Unassembled WGS sequence"/>
</dbReference>
<evidence type="ECO:0000313" key="8">
    <source>
        <dbReference type="EMBL" id="CAD7244778.1"/>
    </source>
</evidence>
<feature type="transmembrane region" description="Helical" evidence="7">
    <location>
        <begin position="269"/>
        <end position="287"/>
    </location>
</feature>
<keyword evidence="5 7" id="KW-0472">Membrane</keyword>
<feature type="binding site" evidence="6">
    <location>
        <position position="267"/>
    </location>
    <ligand>
        <name>Zn(2+)</name>
        <dbReference type="ChEBI" id="CHEBI:29105"/>
    </ligand>
</feature>
<evidence type="ECO:0000256" key="3">
    <source>
        <dbReference type="ARBA" id="ARBA00022692"/>
    </source>
</evidence>
<proteinExistence type="inferred from homology"/>
<dbReference type="AlphaFoldDB" id="A0A7R9A1I8"/>
<evidence type="ECO:0000256" key="2">
    <source>
        <dbReference type="ARBA" id="ARBA00007018"/>
    </source>
</evidence>
<sequence>MITCLRPGFETFKGRMRRTSSVKLLKVHEVPDFVREPAIITGYRPLPSTAKDCLESLFIPSNETINFWTHFLPTWFFVWKLKEIANTHDFFNDPYHSPVFGYMVTACLYPLASCTAHAFSGMSELARHIWYFVDYASLSIYSFGAAIIYTSYSFHESFYSSWIRFVYLEVAVILAIVCTLMACSSRFVEENGRLQKSLRLGAFVLPYLWDNVPLMYRLWTCEDKACLESFDWHFYQFLSTGLGAFFYASHYPERLAPGKFDIIGNSHNILHVCGILATANQMNAVLIDLEHRKHSFTQNGWILDEFWSSACLILVCVMNAIIVSGFSFYVWRTDLKRKDVTKAE</sequence>
<dbReference type="PANTHER" id="PTHR20855">
    <property type="entry name" value="ADIPOR/PROGESTIN RECEPTOR-RELATED"/>
    <property type="match status" value="1"/>
</dbReference>
<evidence type="ECO:0000256" key="6">
    <source>
        <dbReference type="PIRSR" id="PIRSR604254-1"/>
    </source>
</evidence>
<evidence type="ECO:0000256" key="4">
    <source>
        <dbReference type="ARBA" id="ARBA00022989"/>
    </source>
</evidence>
<dbReference type="GO" id="GO:0038023">
    <property type="term" value="F:signaling receptor activity"/>
    <property type="evidence" value="ECO:0007669"/>
    <property type="project" value="TreeGrafter"/>
</dbReference>
<feature type="binding site" evidence="6">
    <location>
        <position position="271"/>
    </location>
    <ligand>
        <name>Zn(2+)</name>
        <dbReference type="ChEBI" id="CHEBI:29105"/>
    </ligand>
</feature>
<dbReference type="InterPro" id="IPR004254">
    <property type="entry name" value="AdipoR/HlyIII-related"/>
</dbReference>
<organism evidence="8">
    <name type="scientific">Darwinula stevensoni</name>
    <dbReference type="NCBI Taxonomy" id="69355"/>
    <lineage>
        <taxon>Eukaryota</taxon>
        <taxon>Metazoa</taxon>
        <taxon>Ecdysozoa</taxon>
        <taxon>Arthropoda</taxon>
        <taxon>Crustacea</taxon>
        <taxon>Oligostraca</taxon>
        <taxon>Ostracoda</taxon>
        <taxon>Podocopa</taxon>
        <taxon>Podocopida</taxon>
        <taxon>Darwinulocopina</taxon>
        <taxon>Darwinuloidea</taxon>
        <taxon>Darwinulidae</taxon>
        <taxon>Darwinula</taxon>
    </lineage>
</organism>
<feature type="transmembrane region" description="Helical" evidence="7">
    <location>
        <begin position="232"/>
        <end position="248"/>
    </location>
</feature>
<reference evidence="8" key="1">
    <citation type="submission" date="2020-11" db="EMBL/GenBank/DDBJ databases">
        <authorList>
            <person name="Tran Van P."/>
        </authorList>
    </citation>
    <scope>NUCLEOTIDE SEQUENCE</scope>
</reference>
<feature type="transmembrane region" description="Helical" evidence="7">
    <location>
        <begin position="131"/>
        <end position="152"/>
    </location>
</feature>
<comment type="similarity">
    <text evidence="2">Belongs to the ADIPOR family.</text>
</comment>
<evidence type="ECO:0000256" key="7">
    <source>
        <dbReference type="SAM" id="Phobius"/>
    </source>
</evidence>